<name>A0A1H9F359_9BURK</name>
<dbReference type="EMBL" id="FOGD01000001">
    <property type="protein sequence ID" value="SEQ32345.1"/>
    <property type="molecule type" value="Genomic_DNA"/>
</dbReference>
<protein>
    <submittedName>
        <fullName evidence="1">Uncharacterized protein</fullName>
    </submittedName>
</protein>
<evidence type="ECO:0000313" key="1">
    <source>
        <dbReference type="EMBL" id="SEQ32345.1"/>
    </source>
</evidence>
<keyword evidence="2" id="KW-1185">Reference proteome</keyword>
<sequence>MFSQTEEDLYILKLWQESVFANGMDASTSKINREAGTHLKHVIHSFQRVLRRLHVSDLKCNNCLQNAEVTRCDSCIIKLSNIQPFCETPQRFDPVRHHIGSGRRLDDAASFG</sequence>
<dbReference type="Proteomes" id="UP000199766">
    <property type="component" value="Unassembled WGS sequence"/>
</dbReference>
<reference evidence="1 2" key="1">
    <citation type="submission" date="2016-10" db="EMBL/GenBank/DDBJ databases">
        <authorList>
            <person name="de Groot N.N."/>
        </authorList>
    </citation>
    <scope>NUCLEOTIDE SEQUENCE [LARGE SCALE GENOMIC DNA]</scope>
    <source>
        <strain evidence="1 2">ATCC 35958</strain>
    </source>
</reference>
<organism evidence="1 2">
    <name type="scientific">Giesbergeria anulus</name>
    <dbReference type="NCBI Taxonomy" id="180197"/>
    <lineage>
        <taxon>Bacteria</taxon>
        <taxon>Pseudomonadati</taxon>
        <taxon>Pseudomonadota</taxon>
        <taxon>Betaproteobacteria</taxon>
        <taxon>Burkholderiales</taxon>
        <taxon>Comamonadaceae</taxon>
        <taxon>Giesbergeria</taxon>
    </lineage>
</organism>
<proteinExistence type="predicted"/>
<evidence type="ECO:0000313" key="2">
    <source>
        <dbReference type="Proteomes" id="UP000199766"/>
    </source>
</evidence>
<accession>A0A1H9F359</accession>
<dbReference type="AlphaFoldDB" id="A0A1H9F359"/>
<gene>
    <name evidence="1" type="ORF">SAMN02982919_00442</name>
</gene>